<comment type="caution">
    <text evidence="6">The sequence shown here is derived from an EMBL/GenBank/DDBJ whole genome shotgun (WGS) entry which is preliminary data.</text>
</comment>
<accession>A0A6A1V1L1</accession>
<dbReference type="PANTHER" id="PTHR32295">
    <property type="entry name" value="IQ-DOMAIN 5-RELATED"/>
    <property type="match status" value="1"/>
</dbReference>
<dbReference type="AlphaFoldDB" id="A0A6A1V1L1"/>
<feature type="domain" description="DUF4005" evidence="5">
    <location>
        <begin position="407"/>
        <end position="499"/>
    </location>
</feature>
<sequence length="552" mass="61907">MGKTGGSSWLTVVKRAFRSPTKENEKRSSRRREENEQEEEEKKRGKRRWGFRKSLNQETVIHHCEPRTVTTNANITGITRVVTKATNPVSEDADAEQRHAFAIAMATTAAAHAAVATAQAAVEVVRLTRPSMFGREENAAIVIQTAFRGYLARKALRALKGLVKLQALVRGRNVRKRANMTLRCMQALVRVQARVCDQRKKGHSNEGTVSSALSEPNSLWGSHFTERKSTAGDESNSVDDWTHWDEHPQKIEEIQAMLERAKEAALKRENALAHAFCHQLIATLSGMIASKMWRTGRDTTATEEELEEIPKWLEQWTTRKQWEGRGRVSCDQRDPIKTVEIDTCRPYSYPSPNSQRQHNIHHSYQQQRASSFSVGSPVHRAHNNLTPHPAITPSPYRTKHLHVHSASPRCLREEMNQPMPRAPRTSSTYKHVMGVNGGSGTTTMPNYMAATASANARFRSQSAPKQRPSTPEREKTGWSVRKRLSFPVPDPCGGLGNGGGTFDYGLRSPSHNTIPGGHLGMEKRSNMSFYCTDGIGDDMSPTSTHYLTRFLR</sequence>
<evidence type="ECO:0000313" key="7">
    <source>
        <dbReference type="Proteomes" id="UP000516437"/>
    </source>
</evidence>
<dbReference type="GO" id="GO:0005516">
    <property type="term" value="F:calmodulin binding"/>
    <property type="evidence" value="ECO:0007669"/>
    <property type="project" value="UniProtKB-KW"/>
</dbReference>
<dbReference type="Pfam" id="PF13178">
    <property type="entry name" value="DUF4005"/>
    <property type="match status" value="1"/>
</dbReference>
<reference evidence="6 7" key="1">
    <citation type="journal article" date="2019" name="Plant Biotechnol. J.">
        <title>The red bayberry genome and genetic basis of sex determination.</title>
        <authorList>
            <person name="Jia H.M."/>
            <person name="Jia H.J."/>
            <person name="Cai Q.L."/>
            <person name="Wang Y."/>
            <person name="Zhao H.B."/>
            <person name="Yang W.F."/>
            <person name="Wang G.Y."/>
            <person name="Li Y.H."/>
            <person name="Zhan D.L."/>
            <person name="Shen Y.T."/>
            <person name="Niu Q.F."/>
            <person name="Chang L."/>
            <person name="Qiu J."/>
            <person name="Zhao L."/>
            <person name="Xie H.B."/>
            <person name="Fu W.Y."/>
            <person name="Jin J."/>
            <person name="Li X.W."/>
            <person name="Jiao Y."/>
            <person name="Zhou C.C."/>
            <person name="Tu T."/>
            <person name="Chai C.Y."/>
            <person name="Gao J.L."/>
            <person name="Fan L.J."/>
            <person name="van de Weg E."/>
            <person name="Wang J.Y."/>
            <person name="Gao Z.S."/>
        </authorList>
    </citation>
    <scope>NUCLEOTIDE SEQUENCE [LARGE SCALE GENOMIC DNA]</scope>
    <source>
        <tissue evidence="6">Leaves</tissue>
    </source>
</reference>
<evidence type="ECO:0000256" key="1">
    <source>
        <dbReference type="ARBA" id="ARBA00022860"/>
    </source>
</evidence>
<evidence type="ECO:0000256" key="3">
    <source>
        <dbReference type="ARBA" id="ARBA00024378"/>
    </source>
</evidence>
<feature type="region of interest" description="Disordered" evidence="4">
    <location>
        <begin position="343"/>
        <end position="363"/>
    </location>
</feature>
<evidence type="ECO:0000256" key="4">
    <source>
        <dbReference type="SAM" id="MobiDB-lite"/>
    </source>
</evidence>
<keyword evidence="7" id="KW-1185">Reference proteome</keyword>
<evidence type="ECO:0000256" key="2">
    <source>
        <dbReference type="ARBA" id="ARBA00024341"/>
    </source>
</evidence>
<dbReference type="InterPro" id="IPR025064">
    <property type="entry name" value="DUF4005"/>
</dbReference>
<feature type="region of interest" description="Disordered" evidence="4">
    <location>
        <begin position="1"/>
        <end position="47"/>
    </location>
</feature>
<feature type="compositionally biased region" description="Polar residues" evidence="4">
    <location>
        <begin position="1"/>
        <end position="10"/>
    </location>
</feature>
<comment type="similarity">
    <text evidence="2">Belongs to the IQD family.</text>
</comment>
<keyword evidence="1" id="KW-0112">Calmodulin-binding</keyword>
<dbReference type="SMART" id="SM00015">
    <property type="entry name" value="IQ"/>
    <property type="match status" value="1"/>
</dbReference>
<feature type="compositionally biased region" description="Polar residues" evidence="4">
    <location>
        <begin position="350"/>
        <end position="363"/>
    </location>
</feature>
<dbReference type="Proteomes" id="UP000516437">
    <property type="component" value="Chromosome 7"/>
</dbReference>
<protein>
    <submittedName>
        <fullName evidence="6">Protein IQ-DOMAIN 14</fullName>
    </submittedName>
</protein>
<dbReference type="PANTHER" id="PTHR32295:SF121">
    <property type="entry name" value="DUF4005 DOMAIN-CONTAINING PROTEIN"/>
    <property type="match status" value="1"/>
</dbReference>
<dbReference type="OrthoDB" id="776767at2759"/>
<name>A0A6A1V1L1_9ROSI</name>
<evidence type="ECO:0000313" key="6">
    <source>
        <dbReference type="EMBL" id="KAB1205190.1"/>
    </source>
</evidence>
<organism evidence="6 7">
    <name type="scientific">Morella rubra</name>
    <name type="common">Chinese bayberry</name>
    <dbReference type="NCBI Taxonomy" id="262757"/>
    <lineage>
        <taxon>Eukaryota</taxon>
        <taxon>Viridiplantae</taxon>
        <taxon>Streptophyta</taxon>
        <taxon>Embryophyta</taxon>
        <taxon>Tracheophyta</taxon>
        <taxon>Spermatophyta</taxon>
        <taxon>Magnoliopsida</taxon>
        <taxon>eudicotyledons</taxon>
        <taxon>Gunneridae</taxon>
        <taxon>Pentapetalae</taxon>
        <taxon>rosids</taxon>
        <taxon>fabids</taxon>
        <taxon>Fagales</taxon>
        <taxon>Myricaceae</taxon>
        <taxon>Morella</taxon>
    </lineage>
</organism>
<comment type="subunit">
    <text evidence="3">Binds to multiple calmodulin (CaM) in the presence of Ca(2+) and CaM-like proteins.</text>
</comment>
<feature type="region of interest" description="Disordered" evidence="4">
    <location>
        <begin position="455"/>
        <end position="477"/>
    </location>
</feature>
<feature type="compositionally biased region" description="Polar residues" evidence="4">
    <location>
        <begin position="455"/>
        <end position="469"/>
    </location>
</feature>
<gene>
    <name evidence="6" type="ORF">CJ030_MR7G021982</name>
</gene>
<dbReference type="CDD" id="cd23767">
    <property type="entry name" value="IQCD"/>
    <property type="match status" value="1"/>
</dbReference>
<evidence type="ECO:0000259" key="5">
    <source>
        <dbReference type="Pfam" id="PF13178"/>
    </source>
</evidence>
<feature type="compositionally biased region" description="Basic and acidic residues" evidence="4">
    <location>
        <begin position="20"/>
        <end position="34"/>
    </location>
</feature>
<dbReference type="InterPro" id="IPR000048">
    <property type="entry name" value="IQ_motif_EF-hand-BS"/>
</dbReference>
<dbReference type="Gene3D" id="1.20.5.190">
    <property type="match status" value="1"/>
</dbReference>
<dbReference type="EMBL" id="RXIC02000025">
    <property type="protein sequence ID" value="KAB1205190.1"/>
    <property type="molecule type" value="Genomic_DNA"/>
</dbReference>
<dbReference type="Pfam" id="PF00612">
    <property type="entry name" value="IQ"/>
    <property type="match status" value="1"/>
</dbReference>
<proteinExistence type="inferred from homology"/>
<dbReference type="PROSITE" id="PS50096">
    <property type="entry name" value="IQ"/>
    <property type="match status" value="2"/>
</dbReference>